<evidence type="ECO:0008006" key="4">
    <source>
        <dbReference type="Google" id="ProtNLM"/>
    </source>
</evidence>
<name>F0YEY1_AURAN</name>
<sequence length="708" mass="76524">MPFRLCLALLTYFATAFDPTAWLDGACGRPRGRGVIVVATRFMQGQGQFPALVGARLEQILTVTIPSMAAQTDRCFFWVVATDPALPAEPRKRLEDALAVMPHARLVDSTEPITIGAPRIAQLLAKRAFGPGPWRGVKELTVVTLDADDALHAAYVRYLNDWRLAAPQLTPERNYAYACASRAMKWSGSVDGRHGFSNENHDGEKSGHKGCLNSGLAMAQRVAPGGFFESCEPRPCHFKHPELREKLPVEVVVVKRGGRPITSSPVLRVRSITSTGGRGGGKIHGQNATRSGAQQVDAAHLKAAFGVDGAALEKLTTYLKAHEADVAREMLGHRNATGCSDVYMGSCARDETLAWARSVLGELPAFDATAWLDGGACGRARPGRRTLVVTRFNQGQGRFPALVDARLEQLLAVTAPSMRAQSDACFLWLVATDPALPAAPRRRLEQALARLPHARLVDADEQLTPNRPRAARDVARRAFGLADWRSVDEVMVVNVDADDGLHRDYVRALHAWRDGARSLTAERTYAHACAARSMSWTGVADGANAFMHERLSGDFKKTKKGCLMSGLAVAHRLEDGGRAPCAPAPCHFPHTELREHLDVFVVEPAKDDARMKHAPVLRVKSITTTGGGNFGELRHHRAVDGATLRASFGVDAEALVALAAYLAAHEVAIAREILGHRDASGCHESYVGSCERAGALERARAVVARAAS</sequence>
<dbReference type="KEGG" id="aaf:AURANDRAFT_72016"/>
<dbReference type="InterPro" id="IPR021466">
    <property type="entry name" value="Put_rhamnosyl_transferase"/>
</dbReference>
<reference evidence="2 3" key="1">
    <citation type="journal article" date="2011" name="Proc. Natl. Acad. Sci. U.S.A.">
        <title>Niche of harmful alga Aureococcus anophagefferens revealed through ecogenomics.</title>
        <authorList>
            <person name="Gobler C.J."/>
            <person name="Berry D.L."/>
            <person name="Dyhrman S.T."/>
            <person name="Wilhelm S.W."/>
            <person name="Salamov A."/>
            <person name="Lobanov A.V."/>
            <person name="Zhang Y."/>
            <person name="Collier J.L."/>
            <person name="Wurch L.L."/>
            <person name="Kustka A.B."/>
            <person name="Dill B.D."/>
            <person name="Shah M."/>
            <person name="VerBerkmoes N.C."/>
            <person name="Kuo A."/>
            <person name="Terry A."/>
            <person name="Pangilinan J."/>
            <person name="Lindquist E.A."/>
            <person name="Lucas S."/>
            <person name="Paulsen I.T."/>
            <person name="Hattenrath-Lehmann T.K."/>
            <person name="Talmage S.C."/>
            <person name="Walker E.A."/>
            <person name="Koch F."/>
            <person name="Burson A.M."/>
            <person name="Marcoval M.A."/>
            <person name="Tang Y.Z."/>
            <person name="Lecleir G.R."/>
            <person name="Coyne K.J."/>
            <person name="Berg G.M."/>
            <person name="Bertrand E.M."/>
            <person name="Saito M.A."/>
            <person name="Gladyshev V.N."/>
            <person name="Grigoriev I.V."/>
        </authorList>
    </citation>
    <scope>NUCLEOTIDE SEQUENCE [LARGE SCALE GENOMIC DNA]</scope>
    <source>
        <strain evidence="3">CCMP 1984</strain>
    </source>
</reference>
<gene>
    <name evidence="2" type="ORF">AURANDRAFT_72016</name>
</gene>
<dbReference type="OrthoDB" id="10689814at2759"/>
<dbReference type="Pfam" id="PF11316">
    <property type="entry name" value="Rhamno_transf"/>
    <property type="match status" value="2"/>
</dbReference>
<feature type="chain" id="PRO_5003264642" description="Glycosyl transferase 64 domain-containing protein" evidence="1">
    <location>
        <begin position="17"/>
        <end position="708"/>
    </location>
</feature>
<keyword evidence="3" id="KW-1185">Reference proteome</keyword>
<proteinExistence type="predicted"/>
<dbReference type="AlphaFoldDB" id="F0YEY1"/>
<keyword evidence="1" id="KW-0732">Signal</keyword>
<evidence type="ECO:0000256" key="1">
    <source>
        <dbReference type="SAM" id="SignalP"/>
    </source>
</evidence>
<evidence type="ECO:0000313" key="3">
    <source>
        <dbReference type="Proteomes" id="UP000002729"/>
    </source>
</evidence>
<dbReference type="Proteomes" id="UP000002729">
    <property type="component" value="Unassembled WGS sequence"/>
</dbReference>
<dbReference type="GeneID" id="20228502"/>
<dbReference type="EMBL" id="GL833135">
    <property type="protein sequence ID" value="EGB06332.1"/>
    <property type="molecule type" value="Genomic_DNA"/>
</dbReference>
<protein>
    <recommendedName>
        <fullName evidence="4">Glycosyl transferase 64 domain-containing protein</fullName>
    </recommendedName>
</protein>
<organism evidence="3">
    <name type="scientific">Aureococcus anophagefferens</name>
    <name type="common">Harmful bloom alga</name>
    <dbReference type="NCBI Taxonomy" id="44056"/>
    <lineage>
        <taxon>Eukaryota</taxon>
        <taxon>Sar</taxon>
        <taxon>Stramenopiles</taxon>
        <taxon>Ochrophyta</taxon>
        <taxon>Pelagophyceae</taxon>
        <taxon>Pelagomonadales</taxon>
        <taxon>Pelagomonadaceae</taxon>
        <taxon>Aureococcus</taxon>
    </lineage>
</organism>
<feature type="signal peptide" evidence="1">
    <location>
        <begin position="1"/>
        <end position="16"/>
    </location>
</feature>
<evidence type="ECO:0000313" key="2">
    <source>
        <dbReference type="EMBL" id="EGB06332.1"/>
    </source>
</evidence>
<dbReference type="RefSeq" id="XP_009038911.1">
    <property type="nucleotide sequence ID" value="XM_009040663.1"/>
</dbReference>
<dbReference type="InParanoid" id="F0YEY1"/>
<accession>F0YEY1</accession>